<evidence type="ECO:0000256" key="3">
    <source>
        <dbReference type="ARBA" id="ARBA00022643"/>
    </source>
</evidence>
<evidence type="ECO:0000256" key="5">
    <source>
        <dbReference type="ARBA" id="ARBA00050612"/>
    </source>
</evidence>
<reference evidence="9" key="1">
    <citation type="submission" date="2022-04" db="EMBL/GenBank/DDBJ databases">
        <title>Roseomonas acroporae sp. nov., isolated from coral Acropora digitifera.</title>
        <authorList>
            <person name="Sun H."/>
        </authorList>
    </citation>
    <scope>NUCLEOTIDE SEQUENCE</scope>
    <source>
        <strain evidence="9">NAR14</strain>
    </source>
</reference>
<keyword evidence="3 7" id="KW-0288">FMN</keyword>
<keyword evidence="2 7" id="KW-0285">Flavoprotein</keyword>
<dbReference type="Proteomes" id="UP001139516">
    <property type="component" value="Unassembled WGS sequence"/>
</dbReference>
<feature type="binding site" evidence="7">
    <location>
        <position position="45"/>
    </location>
    <ligand>
        <name>FMN</name>
        <dbReference type="ChEBI" id="CHEBI:58210"/>
    </ligand>
</feature>
<evidence type="ECO:0000256" key="4">
    <source>
        <dbReference type="ARBA" id="ARBA00022679"/>
    </source>
</evidence>
<dbReference type="AlphaFoldDB" id="A0A9X1YBT9"/>
<feature type="binding site" evidence="7">
    <location>
        <position position="161"/>
    </location>
    <ligand>
        <name>dimethylallyl phosphate</name>
        <dbReference type="ChEBI" id="CHEBI:88052"/>
    </ligand>
</feature>
<evidence type="ECO:0000313" key="9">
    <source>
        <dbReference type="EMBL" id="MCK8787569.1"/>
    </source>
</evidence>
<name>A0A9X1YBT9_9PROT</name>
<dbReference type="GO" id="GO:0106141">
    <property type="term" value="F:flavin prenyltransferase activity"/>
    <property type="evidence" value="ECO:0007669"/>
    <property type="project" value="UniProtKB-EC"/>
</dbReference>
<dbReference type="HAMAP" id="MF_01984">
    <property type="entry name" value="ubiX_pad"/>
    <property type="match status" value="1"/>
</dbReference>
<dbReference type="InterPro" id="IPR003382">
    <property type="entry name" value="Flavoprotein"/>
</dbReference>
<dbReference type="FunFam" id="3.40.50.1950:FF:000001">
    <property type="entry name" value="Flavin prenyltransferase UbiX"/>
    <property type="match status" value="1"/>
</dbReference>
<keyword evidence="1 7" id="KW-0637">Prenyltransferase</keyword>
<comment type="catalytic activity">
    <reaction evidence="5 7">
        <text>dimethylallyl phosphate + FMNH2 = prenylated FMNH2 + phosphate</text>
        <dbReference type="Rhea" id="RHEA:37743"/>
        <dbReference type="ChEBI" id="CHEBI:43474"/>
        <dbReference type="ChEBI" id="CHEBI:57618"/>
        <dbReference type="ChEBI" id="CHEBI:87467"/>
        <dbReference type="ChEBI" id="CHEBI:88052"/>
        <dbReference type="EC" id="2.5.1.129"/>
    </reaction>
</comment>
<feature type="binding site" evidence="7">
    <location>
        <begin position="96"/>
        <end position="99"/>
    </location>
    <ligand>
        <name>FMN</name>
        <dbReference type="ChEBI" id="CHEBI:58210"/>
    </ligand>
</feature>
<evidence type="ECO:0000313" key="10">
    <source>
        <dbReference type="Proteomes" id="UP001139516"/>
    </source>
</evidence>
<proteinExistence type="inferred from homology"/>
<keyword evidence="10" id="KW-1185">Reference proteome</keyword>
<evidence type="ECO:0000256" key="1">
    <source>
        <dbReference type="ARBA" id="ARBA00022602"/>
    </source>
</evidence>
<comment type="function">
    <text evidence="7">Flavin prenyltransferase that catalyzes the synthesis of the prenylated FMN cofactor (prenyl-FMN) for 4-hydroxy-3-polyprenylbenzoic acid decarboxylase UbiD. The prenyltransferase is metal-independent and links a dimethylallyl moiety from dimethylallyl monophosphate (DMAP) to the flavin N5 and C6 atoms of FMN.</text>
</comment>
<dbReference type="Pfam" id="PF02441">
    <property type="entry name" value="Flavoprotein"/>
    <property type="match status" value="1"/>
</dbReference>
<evidence type="ECO:0000256" key="6">
    <source>
        <dbReference type="ARBA" id="ARBA00060793"/>
    </source>
</evidence>
<dbReference type="InterPro" id="IPR036551">
    <property type="entry name" value="Flavin_trans-like"/>
</dbReference>
<dbReference type="GO" id="GO:0016831">
    <property type="term" value="F:carboxy-lyase activity"/>
    <property type="evidence" value="ECO:0007669"/>
    <property type="project" value="TreeGrafter"/>
</dbReference>
<evidence type="ECO:0000259" key="8">
    <source>
        <dbReference type="Pfam" id="PF02441"/>
    </source>
</evidence>
<comment type="similarity">
    <text evidence="6 7">Belongs to the UbiX/PAD1 family.</text>
</comment>
<protein>
    <recommendedName>
        <fullName evidence="7">Flavin prenyltransferase UbiX</fullName>
        <ecNumber evidence="7">2.5.1.129</ecNumber>
    </recommendedName>
</protein>
<dbReference type="EC" id="2.5.1.129" evidence="7"/>
<gene>
    <name evidence="7" type="primary">ubiX</name>
    <name evidence="9" type="ORF">M0638_24695</name>
</gene>
<feature type="binding site" evidence="7">
    <location>
        <position position="131"/>
    </location>
    <ligand>
        <name>FMN</name>
        <dbReference type="ChEBI" id="CHEBI:58210"/>
    </ligand>
</feature>
<evidence type="ECO:0000256" key="7">
    <source>
        <dbReference type="HAMAP-Rule" id="MF_01984"/>
    </source>
</evidence>
<feature type="binding site" evidence="7">
    <location>
        <begin position="19"/>
        <end position="21"/>
    </location>
    <ligand>
        <name>FMN</name>
        <dbReference type="ChEBI" id="CHEBI:58210"/>
    </ligand>
</feature>
<keyword evidence="4 7" id="KW-0808">Transferase</keyword>
<dbReference type="RefSeq" id="WP_248669617.1">
    <property type="nucleotide sequence ID" value="NZ_JALPRX010000132.1"/>
</dbReference>
<comment type="caution">
    <text evidence="9">The sequence shown here is derived from an EMBL/GenBank/DDBJ whole genome shotgun (WGS) entry which is preliminary data.</text>
</comment>
<dbReference type="InterPro" id="IPR004507">
    <property type="entry name" value="UbiX-like"/>
</dbReference>
<organism evidence="9 10">
    <name type="scientific">Roseomonas acroporae</name>
    <dbReference type="NCBI Taxonomy" id="2937791"/>
    <lineage>
        <taxon>Bacteria</taxon>
        <taxon>Pseudomonadati</taxon>
        <taxon>Pseudomonadota</taxon>
        <taxon>Alphaproteobacteria</taxon>
        <taxon>Acetobacterales</taxon>
        <taxon>Roseomonadaceae</taxon>
        <taxon>Roseomonas</taxon>
    </lineage>
</organism>
<dbReference type="EMBL" id="JALPRX010000132">
    <property type="protein sequence ID" value="MCK8787569.1"/>
    <property type="molecule type" value="Genomic_DNA"/>
</dbReference>
<dbReference type="PANTHER" id="PTHR43374:SF1">
    <property type="entry name" value="FLAVIN PRENYLTRANSFERASE PAD1, MITOCHONDRIAL"/>
    <property type="match status" value="1"/>
</dbReference>
<dbReference type="Gene3D" id="3.40.50.1950">
    <property type="entry name" value="Flavin prenyltransferase-like"/>
    <property type="match status" value="1"/>
</dbReference>
<evidence type="ECO:0000256" key="2">
    <source>
        <dbReference type="ARBA" id="ARBA00022630"/>
    </source>
</evidence>
<feature type="binding site" evidence="7">
    <location>
        <position position="177"/>
    </location>
    <ligand>
        <name>dimethylallyl phosphate</name>
        <dbReference type="ChEBI" id="CHEBI:88052"/>
    </ligand>
</feature>
<sequence>MPDHNPIPERRRMIVGLSGATGVAYGLRLLEALRELGIETHLVMTKAAERTLAYETDVTTRQAREMADRWYHDEDIGAAIASGSFRTMGMVVAPCSVRSLSAIATGNTDGLLTRAADVCLKERRRLVLLFREAPLHAGHIRAMAAATENGAIVFPPVPAFYDRPRSVADIVGHTIGRVLDLYGLEAGLLRRWDGRPPHALAPTAAQEDIACGP</sequence>
<dbReference type="NCBIfam" id="TIGR00421">
    <property type="entry name" value="ubiX_pad"/>
    <property type="match status" value="1"/>
</dbReference>
<dbReference type="PANTHER" id="PTHR43374">
    <property type="entry name" value="FLAVIN PRENYLTRANSFERASE"/>
    <property type="match status" value="1"/>
</dbReference>
<feature type="domain" description="Flavoprotein" evidence="8">
    <location>
        <begin position="12"/>
        <end position="180"/>
    </location>
</feature>
<dbReference type="SUPFAM" id="SSF52507">
    <property type="entry name" value="Homo-oligomeric flavin-containing Cys decarboxylases, HFCD"/>
    <property type="match status" value="1"/>
</dbReference>
<comment type="caution">
    <text evidence="7">Lacks conserved residue(s) required for the propagation of feature annotation.</text>
</comment>
<dbReference type="NCBIfam" id="NF004685">
    <property type="entry name" value="PRK06029.1"/>
    <property type="match status" value="1"/>
</dbReference>
<accession>A0A9X1YBT9</accession>